<feature type="transmembrane region" description="Helical" evidence="2">
    <location>
        <begin position="33"/>
        <end position="53"/>
    </location>
</feature>
<dbReference type="Proteomes" id="UP000507245">
    <property type="component" value="Unassembled WGS sequence"/>
</dbReference>
<protein>
    <recommendedName>
        <fullName evidence="7">Glycosyltransferase family 92 protein</fullName>
    </recommendedName>
</protein>
<evidence type="ECO:0000313" key="4">
    <source>
        <dbReference type="EMBL" id="CAB4298799.1"/>
    </source>
</evidence>
<dbReference type="AlphaFoldDB" id="A0A6J5TWQ5"/>
<evidence type="ECO:0000256" key="2">
    <source>
        <dbReference type="SAM" id="Phobius"/>
    </source>
</evidence>
<gene>
    <name evidence="3" type="ORF">CURHAP_LOCUS11342</name>
    <name evidence="4" type="ORF">ORAREDHAP_LOCUS11596</name>
</gene>
<evidence type="ECO:0000313" key="3">
    <source>
        <dbReference type="EMBL" id="CAB4268202.1"/>
    </source>
</evidence>
<sequence length="496" mass="55919">MTNHHLHHHLHAPLRSTPQSSSSSSSQTFTSKLLLLLTLLPLSLAALAFILQWRGGIPDPTTRWSPPGSHHLFPGMDASPLSSAVVHSTPSDCLSLGRSASPSFPYYQNWKFDSVSNLRPKICITTSTSAGLDQILPWMFYHKVIGATTFFLFVEGKAASPEVAKILESIPGVKVIYRTKQLEEQQANSRIWNETWLSSFFYKPCNYELFVKQSLNMEMAIVMARDAGMDWIIHLDTDELLHPAGAKEYSLRQLLLDVPRNVDMVIFPNYESSVERDDIKEPFTESAARIQDHLRPNGAHRWHNYMKTPNEVKFEEAAVLHYTYARFSDLTSRRDRCGCKPTKEDVKRCFMLEFDRSAFIVASTATKDEMLKWYHEHIVWDDKDIKLKLLRKGILTRIYAPMVIIQGLRESGVFSSVIASAPTALSKEKFLLTIDSSNSSRATASQSLPSRKIGRIGESKATIRKALEVDAAEFEEAAVPPLSPPGMDDNHLSVRV</sequence>
<evidence type="ECO:0000313" key="6">
    <source>
        <dbReference type="Proteomes" id="UP000507245"/>
    </source>
</evidence>
<dbReference type="OrthoDB" id="433309at2759"/>
<keyword evidence="2" id="KW-0812">Transmembrane</keyword>
<evidence type="ECO:0000313" key="5">
    <source>
        <dbReference type="Proteomes" id="UP000507222"/>
    </source>
</evidence>
<organism evidence="3 5">
    <name type="scientific">Prunus armeniaca</name>
    <name type="common">Apricot</name>
    <name type="synonym">Armeniaca vulgaris</name>
    <dbReference type="NCBI Taxonomy" id="36596"/>
    <lineage>
        <taxon>Eukaryota</taxon>
        <taxon>Viridiplantae</taxon>
        <taxon>Streptophyta</taxon>
        <taxon>Embryophyta</taxon>
        <taxon>Tracheophyta</taxon>
        <taxon>Spermatophyta</taxon>
        <taxon>Magnoliopsida</taxon>
        <taxon>eudicotyledons</taxon>
        <taxon>Gunneridae</taxon>
        <taxon>Pentapetalae</taxon>
        <taxon>rosids</taxon>
        <taxon>fabids</taxon>
        <taxon>Rosales</taxon>
        <taxon>Rosaceae</taxon>
        <taxon>Amygdaloideae</taxon>
        <taxon>Amygdaleae</taxon>
        <taxon>Prunus</taxon>
    </lineage>
</organism>
<dbReference type="PANTHER" id="PTHR46701:SF7">
    <property type="entry name" value="GLYCOSYLTRANSFERASE-LIKE KOBITO 1"/>
    <property type="match status" value="1"/>
</dbReference>
<accession>A0A6J5TWQ5</accession>
<dbReference type="GO" id="GO:0009737">
    <property type="term" value="P:response to abscisic acid"/>
    <property type="evidence" value="ECO:0007669"/>
    <property type="project" value="InterPro"/>
</dbReference>
<feature type="region of interest" description="Disordered" evidence="1">
    <location>
        <begin position="1"/>
        <end position="23"/>
    </location>
</feature>
<dbReference type="GO" id="GO:0030244">
    <property type="term" value="P:cellulose biosynthetic process"/>
    <property type="evidence" value="ECO:0007669"/>
    <property type="project" value="InterPro"/>
</dbReference>
<proteinExistence type="predicted"/>
<dbReference type="Proteomes" id="UP000507222">
    <property type="component" value="Unassembled WGS sequence"/>
</dbReference>
<evidence type="ECO:0008006" key="7">
    <source>
        <dbReference type="Google" id="ProtNLM"/>
    </source>
</evidence>
<dbReference type="PANTHER" id="PTHR46701">
    <property type="entry name" value="GLYCOSYLTRANSFERASE-LIKE KOBITO 1"/>
    <property type="match status" value="1"/>
</dbReference>
<reference evidence="3 5" key="2">
    <citation type="submission" date="2020-05" db="EMBL/GenBank/DDBJ databases">
        <authorList>
            <person name="Campoy J."/>
            <person name="Schneeberger K."/>
            <person name="Spophaly S."/>
        </authorList>
    </citation>
    <scope>NUCLEOTIDE SEQUENCE [LARGE SCALE GENOMIC DNA]</scope>
    <source>
        <strain evidence="3">PruArmRojPasFocal</strain>
    </source>
</reference>
<keyword evidence="2" id="KW-1133">Transmembrane helix</keyword>
<keyword evidence="6" id="KW-1185">Reference proteome</keyword>
<name>A0A6J5TWQ5_PRUAR</name>
<dbReference type="EMBL" id="CAEKKB010000002">
    <property type="protein sequence ID" value="CAB4298799.1"/>
    <property type="molecule type" value="Genomic_DNA"/>
</dbReference>
<evidence type="ECO:0000256" key="1">
    <source>
        <dbReference type="SAM" id="MobiDB-lite"/>
    </source>
</evidence>
<keyword evidence="2" id="KW-0472">Membrane</keyword>
<dbReference type="InterPro" id="IPR044224">
    <property type="entry name" value="KOBITO1-like"/>
</dbReference>
<feature type="compositionally biased region" description="Basic residues" evidence="1">
    <location>
        <begin position="1"/>
        <end position="12"/>
    </location>
</feature>
<reference evidence="6" key="1">
    <citation type="journal article" date="2020" name="Genome Biol.">
        <title>Gamete binning: chromosome-level and haplotype-resolved genome assembly enabled by high-throughput single-cell sequencing of gamete genomes.</title>
        <authorList>
            <person name="Campoy J.A."/>
            <person name="Sun H."/>
            <person name="Goel M."/>
            <person name="Jiao W.-B."/>
            <person name="Folz-Donahue K."/>
            <person name="Wang N."/>
            <person name="Rubio M."/>
            <person name="Liu C."/>
            <person name="Kukat C."/>
            <person name="Ruiz D."/>
            <person name="Huettel B."/>
            <person name="Schneeberger K."/>
        </authorList>
    </citation>
    <scope>NUCLEOTIDE SEQUENCE [LARGE SCALE GENOMIC DNA]</scope>
    <source>
        <strain evidence="6">cv. Rojo Pasion</strain>
    </source>
</reference>
<dbReference type="EMBL" id="CAEKDK010000002">
    <property type="protein sequence ID" value="CAB4268202.1"/>
    <property type="molecule type" value="Genomic_DNA"/>
</dbReference>